<evidence type="ECO:0000313" key="4">
    <source>
        <dbReference type="Proteomes" id="UP001262835"/>
    </source>
</evidence>
<feature type="domain" description="TadE-like" evidence="2">
    <location>
        <begin position="10"/>
        <end position="51"/>
    </location>
</feature>
<sequence length="129" mass="13580">MRRLLSDERGSTPVEFVLVGVLLTVLTLGVLQLGLAVYVRNVVHDAAVEGAYYAALADVDTQAGAARTRDIVERTVGGDFLESVTATDSRGLGYDTVSVTVTTALPLVGLLGVPHGWEVTVHAPAESFD</sequence>
<keyword evidence="1" id="KW-1133">Transmembrane helix</keyword>
<dbReference type="EMBL" id="JAUZVT010000002">
    <property type="protein sequence ID" value="MDT3331080.1"/>
    <property type="molecule type" value="Genomic_DNA"/>
</dbReference>
<reference evidence="3 4" key="1">
    <citation type="submission" date="2023-08" db="EMBL/GenBank/DDBJ databases">
        <title>Microbacterium aquilitoris sp. nov. and Microbacterium gwkjibeachense sp. nov., isolated from beach.</title>
        <authorList>
            <person name="Lee S.D."/>
            <person name="Yang H."/>
            <person name="Kim I."/>
        </authorList>
    </citation>
    <scope>NUCLEOTIDE SEQUENCE [LARGE SCALE GENOMIC DNA]</scope>
    <source>
        <strain evidence="3 4">KSW-18</strain>
    </source>
</reference>
<dbReference type="InterPro" id="IPR012495">
    <property type="entry name" value="TadE-like_dom"/>
</dbReference>
<name>A0ABU3GL40_9MICO</name>
<evidence type="ECO:0000313" key="3">
    <source>
        <dbReference type="EMBL" id="MDT3331080.1"/>
    </source>
</evidence>
<keyword evidence="4" id="KW-1185">Reference proteome</keyword>
<gene>
    <name evidence="3" type="ORF">Q9S78_10380</name>
</gene>
<protein>
    <submittedName>
        <fullName evidence="3">TadE/TadG family type IV pilus assembly protein</fullName>
    </submittedName>
</protein>
<evidence type="ECO:0000256" key="1">
    <source>
        <dbReference type="SAM" id="Phobius"/>
    </source>
</evidence>
<comment type="caution">
    <text evidence="3">The sequence shown here is derived from an EMBL/GenBank/DDBJ whole genome shotgun (WGS) entry which is preliminary data.</text>
</comment>
<keyword evidence="1" id="KW-0812">Transmembrane</keyword>
<dbReference type="Pfam" id="PF07811">
    <property type="entry name" value="TadE"/>
    <property type="match status" value="1"/>
</dbReference>
<keyword evidence="1" id="KW-0472">Membrane</keyword>
<dbReference type="RefSeq" id="WP_018188136.1">
    <property type="nucleotide sequence ID" value="NZ_JAUZVT010000002.1"/>
</dbReference>
<feature type="transmembrane region" description="Helical" evidence="1">
    <location>
        <begin position="16"/>
        <end position="39"/>
    </location>
</feature>
<accession>A0ABU3GL40</accession>
<organism evidence="3 4">
    <name type="scientific">Microbacterium aquilitoris</name>
    <dbReference type="NCBI Taxonomy" id="3067307"/>
    <lineage>
        <taxon>Bacteria</taxon>
        <taxon>Bacillati</taxon>
        <taxon>Actinomycetota</taxon>
        <taxon>Actinomycetes</taxon>
        <taxon>Micrococcales</taxon>
        <taxon>Microbacteriaceae</taxon>
        <taxon>Microbacterium</taxon>
    </lineage>
</organism>
<evidence type="ECO:0000259" key="2">
    <source>
        <dbReference type="Pfam" id="PF07811"/>
    </source>
</evidence>
<dbReference type="Proteomes" id="UP001262835">
    <property type="component" value="Unassembled WGS sequence"/>
</dbReference>
<proteinExistence type="predicted"/>